<dbReference type="Pfam" id="PF12680">
    <property type="entry name" value="SnoaL_2"/>
    <property type="match status" value="1"/>
</dbReference>
<dbReference type="EMBL" id="CP106793">
    <property type="protein sequence ID" value="UXY19862.1"/>
    <property type="molecule type" value="Genomic_DNA"/>
</dbReference>
<dbReference type="RefSeq" id="WP_263229980.1">
    <property type="nucleotide sequence ID" value="NZ_CP106793.1"/>
</dbReference>
<reference evidence="2" key="1">
    <citation type="submission" date="2022-10" db="EMBL/GenBank/DDBJ databases">
        <authorList>
            <person name="Mo P."/>
        </authorList>
    </citation>
    <scope>NUCLEOTIDE SEQUENCE</scope>
    <source>
        <strain evidence="2">HUAS 13-4</strain>
    </source>
</reference>
<dbReference type="InterPro" id="IPR037401">
    <property type="entry name" value="SnoaL-like"/>
</dbReference>
<dbReference type="InterPro" id="IPR032710">
    <property type="entry name" value="NTF2-like_dom_sf"/>
</dbReference>
<organism evidence="2 3">
    <name type="scientific">Streptomyces cynarae</name>
    <dbReference type="NCBI Taxonomy" id="2981134"/>
    <lineage>
        <taxon>Bacteria</taxon>
        <taxon>Bacillati</taxon>
        <taxon>Actinomycetota</taxon>
        <taxon>Actinomycetes</taxon>
        <taxon>Kitasatosporales</taxon>
        <taxon>Streptomycetaceae</taxon>
        <taxon>Streptomyces</taxon>
    </lineage>
</organism>
<dbReference type="Gene3D" id="3.10.450.50">
    <property type="match status" value="1"/>
</dbReference>
<protein>
    <submittedName>
        <fullName evidence="2">Nuclear transport factor 2 family protein</fullName>
    </submittedName>
</protein>
<accession>A0ABY6E0U2</accession>
<evidence type="ECO:0000313" key="3">
    <source>
        <dbReference type="Proteomes" id="UP001061298"/>
    </source>
</evidence>
<dbReference type="SUPFAM" id="SSF54427">
    <property type="entry name" value="NTF2-like"/>
    <property type="match status" value="1"/>
</dbReference>
<gene>
    <name evidence="2" type="ORF">N8I84_14835</name>
</gene>
<proteinExistence type="predicted"/>
<feature type="domain" description="SnoaL-like" evidence="1">
    <location>
        <begin position="15"/>
        <end position="93"/>
    </location>
</feature>
<dbReference type="Proteomes" id="UP001061298">
    <property type="component" value="Chromosome"/>
</dbReference>
<name>A0ABY6E0U2_9ACTN</name>
<sequence length="116" mass="12705">MTERETAKSPEDLLRLFIERGNAGDVEGLLALYEPDAVVAVPPGRETTGHEALRAVYTQLLAKKPKFDAGTVLPVLRSGDYALTTARTDDGGARAEVAHRQPDGTWLWIIDRPFFG</sequence>
<keyword evidence="3" id="KW-1185">Reference proteome</keyword>
<evidence type="ECO:0000259" key="1">
    <source>
        <dbReference type="Pfam" id="PF12680"/>
    </source>
</evidence>
<evidence type="ECO:0000313" key="2">
    <source>
        <dbReference type="EMBL" id="UXY19862.1"/>
    </source>
</evidence>